<dbReference type="Proteomes" id="UP001418222">
    <property type="component" value="Unassembled WGS sequence"/>
</dbReference>
<sequence length="84" mass="9802">MGQRPPVKYCYRKGVRFPQYGFPCTKGLCNNACRIRMVGSEVYLDRHYCIGEFMCRCKLCTSTPVWTEPSQFWSPLTKLSQYGM</sequence>
<evidence type="ECO:0000313" key="1">
    <source>
        <dbReference type="EMBL" id="KAK8947078.1"/>
    </source>
</evidence>
<evidence type="ECO:0000313" key="2">
    <source>
        <dbReference type="Proteomes" id="UP001418222"/>
    </source>
</evidence>
<dbReference type="AlphaFoldDB" id="A0AAP0BQR3"/>
<gene>
    <name evidence="1" type="ORF">KSP39_PZI006936</name>
</gene>
<name>A0AAP0BQR3_9ASPA</name>
<keyword evidence="2" id="KW-1185">Reference proteome</keyword>
<proteinExistence type="predicted"/>
<dbReference type="EMBL" id="JBBWWQ010000005">
    <property type="protein sequence ID" value="KAK8947078.1"/>
    <property type="molecule type" value="Genomic_DNA"/>
</dbReference>
<organism evidence="1 2">
    <name type="scientific">Platanthera zijinensis</name>
    <dbReference type="NCBI Taxonomy" id="2320716"/>
    <lineage>
        <taxon>Eukaryota</taxon>
        <taxon>Viridiplantae</taxon>
        <taxon>Streptophyta</taxon>
        <taxon>Embryophyta</taxon>
        <taxon>Tracheophyta</taxon>
        <taxon>Spermatophyta</taxon>
        <taxon>Magnoliopsida</taxon>
        <taxon>Liliopsida</taxon>
        <taxon>Asparagales</taxon>
        <taxon>Orchidaceae</taxon>
        <taxon>Orchidoideae</taxon>
        <taxon>Orchideae</taxon>
        <taxon>Orchidinae</taxon>
        <taxon>Platanthera</taxon>
    </lineage>
</organism>
<reference evidence="1 2" key="1">
    <citation type="journal article" date="2022" name="Nat. Plants">
        <title>Genomes of leafy and leafless Platanthera orchids illuminate the evolution of mycoheterotrophy.</title>
        <authorList>
            <person name="Li M.H."/>
            <person name="Liu K.W."/>
            <person name="Li Z."/>
            <person name="Lu H.C."/>
            <person name="Ye Q.L."/>
            <person name="Zhang D."/>
            <person name="Wang J.Y."/>
            <person name="Li Y.F."/>
            <person name="Zhong Z.M."/>
            <person name="Liu X."/>
            <person name="Yu X."/>
            <person name="Liu D.K."/>
            <person name="Tu X.D."/>
            <person name="Liu B."/>
            <person name="Hao Y."/>
            <person name="Liao X.Y."/>
            <person name="Jiang Y.T."/>
            <person name="Sun W.H."/>
            <person name="Chen J."/>
            <person name="Chen Y.Q."/>
            <person name="Ai Y."/>
            <person name="Zhai J.W."/>
            <person name="Wu S.S."/>
            <person name="Zhou Z."/>
            <person name="Hsiao Y.Y."/>
            <person name="Wu W.L."/>
            <person name="Chen Y.Y."/>
            <person name="Lin Y.F."/>
            <person name="Hsu J.L."/>
            <person name="Li C.Y."/>
            <person name="Wang Z.W."/>
            <person name="Zhao X."/>
            <person name="Zhong W.Y."/>
            <person name="Ma X.K."/>
            <person name="Ma L."/>
            <person name="Huang J."/>
            <person name="Chen G.Z."/>
            <person name="Huang M.Z."/>
            <person name="Huang L."/>
            <person name="Peng D.H."/>
            <person name="Luo Y.B."/>
            <person name="Zou S.Q."/>
            <person name="Chen S.P."/>
            <person name="Lan S."/>
            <person name="Tsai W.C."/>
            <person name="Van de Peer Y."/>
            <person name="Liu Z.J."/>
        </authorList>
    </citation>
    <scope>NUCLEOTIDE SEQUENCE [LARGE SCALE GENOMIC DNA]</scope>
    <source>
        <strain evidence="1">Lor287</strain>
    </source>
</reference>
<comment type="caution">
    <text evidence="1">The sequence shown here is derived from an EMBL/GenBank/DDBJ whole genome shotgun (WGS) entry which is preliminary data.</text>
</comment>
<accession>A0AAP0BQR3</accession>
<protein>
    <submittedName>
        <fullName evidence="1">Uncharacterized protein</fullName>
    </submittedName>
</protein>